<dbReference type="Proteomes" id="UP000015241">
    <property type="component" value="Unassembled WGS sequence"/>
</dbReference>
<feature type="region of interest" description="Disordered" evidence="1">
    <location>
        <begin position="167"/>
        <end position="207"/>
    </location>
</feature>
<evidence type="ECO:0000313" key="2">
    <source>
        <dbReference type="EMBL" id="EPT02904.1"/>
    </source>
</evidence>
<evidence type="ECO:0000256" key="1">
    <source>
        <dbReference type="SAM" id="MobiDB-lite"/>
    </source>
</evidence>
<gene>
    <name evidence="2" type="ORF">FOMPIDRAFT_117784</name>
</gene>
<sequence length="207" mass="22795">MHPVCLLCKTEYTQEPQPLRPPLALPCACVNVSSSRGDKCPLRCTVSSIRVVEAVPISFSVEADPGPALEERVTTSIEPTSRRLSALSAEQDRLKKTIPHVATRTRMMAQQVPTQRTKILKQLDNLTRITNDLRMLQTEVGMLHKRCGIELDVMALLRDEPIHAAAGSSAAGGNVLAGQRCRREEPPSTEMEGPAHKRSRKDVTIID</sequence>
<dbReference type="InParanoid" id="S8EHZ7"/>
<proteinExistence type="predicted"/>
<dbReference type="HOGENOM" id="CLU_1326397_0_0_1"/>
<name>S8EHZ7_FOMSC</name>
<organism evidence="2 3">
    <name type="scientific">Fomitopsis schrenkii</name>
    <name type="common">Brown rot fungus</name>
    <dbReference type="NCBI Taxonomy" id="2126942"/>
    <lineage>
        <taxon>Eukaryota</taxon>
        <taxon>Fungi</taxon>
        <taxon>Dikarya</taxon>
        <taxon>Basidiomycota</taxon>
        <taxon>Agaricomycotina</taxon>
        <taxon>Agaricomycetes</taxon>
        <taxon>Polyporales</taxon>
        <taxon>Fomitopsis</taxon>
    </lineage>
</organism>
<accession>S8EHZ7</accession>
<dbReference type="EMBL" id="KE504133">
    <property type="protein sequence ID" value="EPT02904.1"/>
    <property type="molecule type" value="Genomic_DNA"/>
</dbReference>
<reference evidence="2 3" key="1">
    <citation type="journal article" date="2012" name="Science">
        <title>The Paleozoic origin of enzymatic lignin decomposition reconstructed from 31 fungal genomes.</title>
        <authorList>
            <person name="Floudas D."/>
            <person name="Binder M."/>
            <person name="Riley R."/>
            <person name="Barry K."/>
            <person name="Blanchette R.A."/>
            <person name="Henrissat B."/>
            <person name="Martinez A.T."/>
            <person name="Otillar R."/>
            <person name="Spatafora J.W."/>
            <person name="Yadav J.S."/>
            <person name="Aerts A."/>
            <person name="Benoit I."/>
            <person name="Boyd A."/>
            <person name="Carlson A."/>
            <person name="Copeland A."/>
            <person name="Coutinho P.M."/>
            <person name="de Vries R.P."/>
            <person name="Ferreira P."/>
            <person name="Findley K."/>
            <person name="Foster B."/>
            <person name="Gaskell J."/>
            <person name="Glotzer D."/>
            <person name="Gorecki P."/>
            <person name="Heitman J."/>
            <person name="Hesse C."/>
            <person name="Hori C."/>
            <person name="Igarashi K."/>
            <person name="Jurgens J.A."/>
            <person name="Kallen N."/>
            <person name="Kersten P."/>
            <person name="Kohler A."/>
            <person name="Kuees U."/>
            <person name="Kumar T.K.A."/>
            <person name="Kuo A."/>
            <person name="LaButti K."/>
            <person name="Larrondo L.F."/>
            <person name="Lindquist E."/>
            <person name="Ling A."/>
            <person name="Lombard V."/>
            <person name="Lucas S."/>
            <person name="Lundell T."/>
            <person name="Martin R."/>
            <person name="McLaughlin D.J."/>
            <person name="Morgenstern I."/>
            <person name="Morin E."/>
            <person name="Murat C."/>
            <person name="Nagy L.G."/>
            <person name="Nolan M."/>
            <person name="Ohm R.A."/>
            <person name="Patyshakuliyeva A."/>
            <person name="Rokas A."/>
            <person name="Ruiz-Duenas F.J."/>
            <person name="Sabat G."/>
            <person name="Salamov A."/>
            <person name="Samejima M."/>
            <person name="Schmutz J."/>
            <person name="Slot J.C."/>
            <person name="St John F."/>
            <person name="Stenlid J."/>
            <person name="Sun H."/>
            <person name="Sun S."/>
            <person name="Syed K."/>
            <person name="Tsang A."/>
            <person name="Wiebenga A."/>
            <person name="Young D."/>
            <person name="Pisabarro A."/>
            <person name="Eastwood D.C."/>
            <person name="Martin F."/>
            <person name="Cullen D."/>
            <person name="Grigoriev I.V."/>
            <person name="Hibbett D.S."/>
        </authorList>
    </citation>
    <scope>NUCLEOTIDE SEQUENCE</scope>
    <source>
        <strain evidence="3">FP-58527</strain>
    </source>
</reference>
<protein>
    <submittedName>
        <fullName evidence="2">Uncharacterized protein</fullName>
    </submittedName>
</protein>
<dbReference type="AlphaFoldDB" id="S8EHZ7"/>
<evidence type="ECO:0000313" key="3">
    <source>
        <dbReference type="Proteomes" id="UP000015241"/>
    </source>
</evidence>
<keyword evidence="3" id="KW-1185">Reference proteome</keyword>